<organism evidence="1 2">
    <name type="scientific">Corallococcus macrosporus</name>
    <dbReference type="NCBI Taxonomy" id="35"/>
    <lineage>
        <taxon>Bacteria</taxon>
        <taxon>Pseudomonadati</taxon>
        <taxon>Myxococcota</taxon>
        <taxon>Myxococcia</taxon>
        <taxon>Myxococcales</taxon>
        <taxon>Cystobacterineae</taxon>
        <taxon>Myxococcaceae</taxon>
        <taxon>Corallococcus</taxon>
    </lineage>
</organism>
<dbReference type="RefSeq" id="WP_207052684.1">
    <property type="nucleotide sequence ID" value="NZ_JAFIMU010000007.1"/>
</dbReference>
<dbReference type="EMBL" id="JAFIMU010000007">
    <property type="protein sequence ID" value="MBN8229443.1"/>
    <property type="molecule type" value="Genomic_DNA"/>
</dbReference>
<proteinExistence type="predicted"/>
<accession>A0ABS3DCW7</accession>
<evidence type="ECO:0000313" key="1">
    <source>
        <dbReference type="EMBL" id="MBN8229443.1"/>
    </source>
</evidence>
<reference evidence="1 2" key="1">
    <citation type="submission" date="2021-02" db="EMBL/GenBank/DDBJ databases">
        <title>De Novo genome assembly of isolated myxobacteria.</title>
        <authorList>
            <person name="Stevens D.C."/>
        </authorList>
    </citation>
    <scope>NUCLEOTIDE SEQUENCE [LARGE SCALE GENOMIC DNA]</scope>
    <source>
        <strain evidence="1 2">ATCC 29039</strain>
    </source>
</reference>
<keyword evidence="2" id="KW-1185">Reference proteome</keyword>
<evidence type="ECO:0000313" key="2">
    <source>
        <dbReference type="Proteomes" id="UP000664052"/>
    </source>
</evidence>
<name>A0ABS3DCW7_9BACT</name>
<comment type="caution">
    <text evidence="1">The sequence shown here is derived from an EMBL/GenBank/DDBJ whole genome shotgun (WGS) entry which is preliminary data.</text>
</comment>
<sequence length="290" mass="33311">MIHSDEKVRQMARSLLPSTNRKGARRARAGIHRAARRQVQQELDAWLSHGDLERDTPPLAPWEGVTIHRQVSRRRSADKVNPFIRWATARTRDLPWEARWGHVRGILPQSVIGEHALSHLENTAAFEDPFEAEQRQRLRKCLARRHKGRVRDRGEQAGLLRRLLEQPDGQRTFNRFLRERHAWAASPRNVASRPRDGILPPHRPLLGAHDVLPFLDTLKRHPWGNDVRVWGTLDPPAHWVRLFLQRFKSHRGHIPSVRAALEEEGLLGRDPLAVLGGRAAAARARKPLGR</sequence>
<gene>
    <name evidence="1" type="ORF">JYK02_18185</name>
</gene>
<protein>
    <submittedName>
        <fullName evidence="1">Uncharacterized protein</fullName>
    </submittedName>
</protein>
<dbReference type="Proteomes" id="UP000664052">
    <property type="component" value="Unassembled WGS sequence"/>
</dbReference>